<protein>
    <submittedName>
        <fullName evidence="1">Uncharacterized protein</fullName>
    </submittedName>
</protein>
<organism evidence="1 2">
    <name type="scientific">Phytoactinopolyspora halophila</name>
    <dbReference type="NCBI Taxonomy" id="1981511"/>
    <lineage>
        <taxon>Bacteria</taxon>
        <taxon>Bacillati</taxon>
        <taxon>Actinomycetota</taxon>
        <taxon>Actinomycetes</taxon>
        <taxon>Jiangellales</taxon>
        <taxon>Jiangellaceae</taxon>
        <taxon>Phytoactinopolyspora</taxon>
    </lineage>
</organism>
<name>A0A329R295_9ACTN</name>
<sequence length="69" mass="7618">MARPYCGRFRHGTVIPQPVHGDSTFRARWIHVGWARKALSSVESACIVRQGRSLVGAADTTTAHEADDR</sequence>
<dbReference type="Proteomes" id="UP000250462">
    <property type="component" value="Unassembled WGS sequence"/>
</dbReference>
<gene>
    <name evidence="1" type="ORF">DPM12_00855</name>
</gene>
<evidence type="ECO:0000313" key="1">
    <source>
        <dbReference type="EMBL" id="RAW18661.1"/>
    </source>
</evidence>
<comment type="caution">
    <text evidence="1">The sequence shown here is derived from an EMBL/GenBank/DDBJ whole genome shotgun (WGS) entry which is preliminary data.</text>
</comment>
<reference evidence="1 2" key="1">
    <citation type="submission" date="2018-06" db="EMBL/GenBank/DDBJ databases">
        <title>Phytoactinopolyspora halophila sp. nov., a novel halophilic actinomycete isolated from a saline soil in China.</title>
        <authorList>
            <person name="Tang S.-K."/>
        </authorList>
    </citation>
    <scope>NUCLEOTIDE SEQUENCE [LARGE SCALE GENOMIC DNA]</scope>
    <source>
        <strain evidence="1 2">YIM 96934</strain>
    </source>
</reference>
<accession>A0A329R295</accession>
<keyword evidence="2" id="KW-1185">Reference proteome</keyword>
<evidence type="ECO:0000313" key="2">
    <source>
        <dbReference type="Proteomes" id="UP000250462"/>
    </source>
</evidence>
<dbReference type="EMBL" id="QMIG01000001">
    <property type="protein sequence ID" value="RAW18661.1"/>
    <property type="molecule type" value="Genomic_DNA"/>
</dbReference>
<dbReference type="AlphaFoldDB" id="A0A329R295"/>
<proteinExistence type="predicted"/>